<dbReference type="PANTHER" id="PTHR30055">
    <property type="entry name" value="HTH-TYPE TRANSCRIPTIONAL REGULATOR RUTR"/>
    <property type="match status" value="1"/>
</dbReference>
<dbReference type="RefSeq" id="WP_146794093.1">
    <property type="nucleotide sequence ID" value="NZ_BJUU01000007.1"/>
</dbReference>
<keyword evidence="8" id="KW-1185">Reference proteome</keyword>
<dbReference type="InterPro" id="IPR009057">
    <property type="entry name" value="Homeodomain-like_sf"/>
</dbReference>
<keyword evidence="4" id="KW-0804">Transcription</keyword>
<sequence length="207" mass="22900">MTNRKRIRKSPAVRRDEIRAAARSIALEQGLSAVTQRAVAERVGIVPGLVTHYVDRMELLVAEIFRDIAREELEQVRAEVGAVEGDVDRVLVLLRELIGDYRRDVALVWVDGWSISRRNDDLAAVLTGEARAWEEFVGGVLERGHRSGALHAPDPLALARFVVGATDGLSAQAAVWAGYEAETLGTVVRTVAGLLRIPEEQLRERNY</sequence>
<keyword evidence="1" id="KW-0678">Repressor</keyword>
<keyword evidence="2" id="KW-0805">Transcription regulation</keyword>
<dbReference type="AlphaFoldDB" id="A0AA87RGB8"/>
<dbReference type="EMBL" id="BJUU01000007">
    <property type="protein sequence ID" value="GEK80109.1"/>
    <property type="molecule type" value="Genomic_DNA"/>
</dbReference>
<evidence type="ECO:0000256" key="3">
    <source>
        <dbReference type="ARBA" id="ARBA00023125"/>
    </source>
</evidence>
<dbReference type="InterPro" id="IPR039538">
    <property type="entry name" value="BetI_C"/>
</dbReference>
<evidence type="ECO:0000256" key="1">
    <source>
        <dbReference type="ARBA" id="ARBA00022491"/>
    </source>
</evidence>
<feature type="domain" description="HTH tetR-type" evidence="6">
    <location>
        <begin position="12"/>
        <end position="72"/>
    </location>
</feature>
<dbReference type="InterPro" id="IPR050109">
    <property type="entry name" value="HTH-type_TetR-like_transc_reg"/>
</dbReference>
<evidence type="ECO:0000256" key="5">
    <source>
        <dbReference type="PROSITE-ProRule" id="PRU00335"/>
    </source>
</evidence>
<dbReference type="Pfam" id="PF13977">
    <property type="entry name" value="TetR_C_6"/>
    <property type="match status" value="1"/>
</dbReference>
<dbReference type="PANTHER" id="PTHR30055:SF234">
    <property type="entry name" value="HTH-TYPE TRANSCRIPTIONAL REGULATOR BETI"/>
    <property type="match status" value="1"/>
</dbReference>
<dbReference type="Gene3D" id="1.10.357.10">
    <property type="entry name" value="Tetracycline Repressor, domain 2"/>
    <property type="match status" value="1"/>
</dbReference>
<reference evidence="7 8" key="1">
    <citation type="submission" date="2019-07" db="EMBL/GenBank/DDBJ databases">
        <title>Whole genome shotgun sequence of Agrococcus baldri NBRC 103055.</title>
        <authorList>
            <person name="Hosoyama A."/>
            <person name="Uohara A."/>
            <person name="Ohji S."/>
            <person name="Ichikawa N."/>
        </authorList>
    </citation>
    <scope>NUCLEOTIDE SEQUENCE [LARGE SCALE GENOMIC DNA]</scope>
    <source>
        <strain evidence="7 8">NBRC 103055</strain>
    </source>
</reference>
<evidence type="ECO:0000256" key="4">
    <source>
        <dbReference type="ARBA" id="ARBA00023163"/>
    </source>
</evidence>
<feature type="DNA-binding region" description="H-T-H motif" evidence="5">
    <location>
        <begin position="35"/>
        <end position="54"/>
    </location>
</feature>
<protein>
    <recommendedName>
        <fullName evidence="6">HTH tetR-type domain-containing protein</fullName>
    </recommendedName>
</protein>
<dbReference type="SUPFAM" id="SSF46689">
    <property type="entry name" value="Homeodomain-like"/>
    <property type="match status" value="1"/>
</dbReference>
<organism evidence="7 8">
    <name type="scientific">Agrococcus baldri</name>
    <dbReference type="NCBI Taxonomy" id="153730"/>
    <lineage>
        <taxon>Bacteria</taxon>
        <taxon>Bacillati</taxon>
        <taxon>Actinomycetota</taxon>
        <taxon>Actinomycetes</taxon>
        <taxon>Micrococcales</taxon>
        <taxon>Microbacteriaceae</taxon>
        <taxon>Agrococcus</taxon>
    </lineage>
</organism>
<dbReference type="GO" id="GO:0003700">
    <property type="term" value="F:DNA-binding transcription factor activity"/>
    <property type="evidence" value="ECO:0007669"/>
    <property type="project" value="TreeGrafter"/>
</dbReference>
<dbReference type="PROSITE" id="PS50977">
    <property type="entry name" value="HTH_TETR_2"/>
    <property type="match status" value="1"/>
</dbReference>
<dbReference type="GO" id="GO:0000976">
    <property type="term" value="F:transcription cis-regulatory region binding"/>
    <property type="evidence" value="ECO:0007669"/>
    <property type="project" value="TreeGrafter"/>
</dbReference>
<evidence type="ECO:0000256" key="2">
    <source>
        <dbReference type="ARBA" id="ARBA00023015"/>
    </source>
</evidence>
<evidence type="ECO:0000313" key="7">
    <source>
        <dbReference type="EMBL" id="GEK80109.1"/>
    </source>
</evidence>
<keyword evidence="3 5" id="KW-0238">DNA-binding</keyword>
<evidence type="ECO:0000259" key="6">
    <source>
        <dbReference type="PROSITE" id="PS50977"/>
    </source>
</evidence>
<dbReference type="Proteomes" id="UP000321749">
    <property type="component" value="Unassembled WGS sequence"/>
</dbReference>
<comment type="caution">
    <text evidence="7">The sequence shown here is derived from an EMBL/GenBank/DDBJ whole genome shotgun (WGS) entry which is preliminary data.</text>
</comment>
<gene>
    <name evidence="7" type="ORF">ABA31_14600</name>
</gene>
<evidence type="ECO:0000313" key="8">
    <source>
        <dbReference type="Proteomes" id="UP000321749"/>
    </source>
</evidence>
<dbReference type="InterPro" id="IPR036271">
    <property type="entry name" value="Tet_transcr_reg_TetR-rel_C_sf"/>
</dbReference>
<accession>A0AA87RGB8</accession>
<proteinExistence type="predicted"/>
<dbReference type="SUPFAM" id="SSF48498">
    <property type="entry name" value="Tetracyclin repressor-like, C-terminal domain"/>
    <property type="match status" value="1"/>
</dbReference>
<name>A0AA87RGB8_9MICO</name>
<dbReference type="InterPro" id="IPR001647">
    <property type="entry name" value="HTH_TetR"/>
</dbReference>